<proteinExistence type="predicted"/>
<gene>
    <name evidence="7" type="ORF">IAB28_06765</name>
</gene>
<dbReference type="EMBL" id="DVGC01000036">
    <property type="protein sequence ID" value="HIR05652.1"/>
    <property type="molecule type" value="Genomic_DNA"/>
</dbReference>
<sequence length="83" mass="8925">MAELLNMPGSGLVVLIILSLIVYWVIKMTQSRGKEETHAPAQAAPAAPAPAIDEDSYAVLLAAVSEEGRLSGEEYRVVSIREM</sequence>
<protein>
    <submittedName>
        <fullName evidence="7">OadG family protein</fullName>
    </submittedName>
</protein>
<organism evidence="7 8">
    <name type="scientific">Candidatus Copromonas faecavium</name>
    <name type="common">nom. illeg.</name>
    <dbReference type="NCBI Taxonomy" id="2840740"/>
    <lineage>
        <taxon>Bacteria</taxon>
        <taxon>Bacillati</taxon>
        <taxon>Bacillota</taxon>
        <taxon>Clostridia</taxon>
        <taxon>Lachnospirales</taxon>
        <taxon>Lachnospiraceae</taxon>
        <taxon>Candidatus Copromonas (nom. illeg.)</taxon>
    </lineage>
</organism>
<reference evidence="7" key="2">
    <citation type="journal article" date="2021" name="PeerJ">
        <title>Extensive microbial diversity within the chicken gut microbiome revealed by metagenomics and culture.</title>
        <authorList>
            <person name="Gilroy R."/>
            <person name="Ravi A."/>
            <person name="Getino M."/>
            <person name="Pursley I."/>
            <person name="Horton D.L."/>
            <person name="Alikhan N.F."/>
            <person name="Baker D."/>
            <person name="Gharbi K."/>
            <person name="Hall N."/>
            <person name="Watson M."/>
            <person name="Adriaenssens E.M."/>
            <person name="Foster-Nyarko E."/>
            <person name="Jarju S."/>
            <person name="Secka A."/>
            <person name="Antonio M."/>
            <person name="Oren A."/>
            <person name="Chaudhuri R.R."/>
            <person name="La Ragione R."/>
            <person name="Hildebrand F."/>
            <person name="Pallen M.J."/>
        </authorList>
    </citation>
    <scope>NUCLEOTIDE SEQUENCE</scope>
    <source>
        <strain evidence="7">CHK180-2868</strain>
    </source>
</reference>
<feature type="transmembrane region" description="Helical" evidence="6">
    <location>
        <begin position="6"/>
        <end position="26"/>
    </location>
</feature>
<evidence type="ECO:0000256" key="3">
    <source>
        <dbReference type="ARBA" id="ARBA00022692"/>
    </source>
</evidence>
<dbReference type="GO" id="GO:0015081">
    <property type="term" value="F:sodium ion transmembrane transporter activity"/>
    <property type="evidence" value="ECO:0007669"/>
    <property type="project" value="InterPro"/>
</dbReference>
<dbReference type="InterPro" id="IPR005899">
    <property type="entry name" value="Na_pump_deCOase"/>
</dbReference>
<keyword evidence="5 6" id="KW-0472">Membrane</keyword>
<dbReference type="GO" id="GO:0005886">
    <property type="term" value="C:plasma membrane"/>
    <property type="evidence" value="ECO:0007669"/>
    <property type="project" value="UniProtKB-SubCell"/>
</dbReference>
<evidence type="ECO:0000313" key="8">
    <source>
        <dbReference type="Proteomes" id="UP000824250"/>
    </source>
</evidence>
<evidence type="ECO:0000313" key="7">
    <source>
        <dbReference type="EMBL" id="HIR05652.1"/>
    </source>
</evidence>
<dbReference type="Proteomes" id="UP000824250">
    <property type="component" value="Unassembled WGS sequence"/>
</dbReference>
<evidence type="ECO:0000256" key="2">
    <source>
        <dbReference type="ARBA" id="ARBA00022475"/>
    </source>
</evidence>
<name>A0A9D1A3Y5_9FIRM</name>
<keyword evidence="4 6" id="KW-1133">Transmembrane helix</keyword>
<evidence type="ECO:0000256" key="5">
    <source>
        <dbReference type="ARBA" id="ARBA00023136"/>
    </source>
</evidence>
<evidence type="ECO:0000256" key="1">
    <source>
        <dbReference type="ARBA" id="ARBA00004236"/>
    </source>
</evidence>
<evidence type="ECO:0000256" key="4">
    <source>
        <dbReference type="ARBA" id="ARBA00022989"/>
    </source>
</evidence>
<evidence type="ECO:0000256" key="6">
    <source>
        <dbReference type="SAM" id="Phobius"/>
    </source>
</evidence>
<keyword evidence="3 6" id="KW-0812">Transmembrane</keyword>
<keyword evidence="2" id="KW-1003">Cell membrane</keyword>
<dbReference type="GO" id="GO:0036376">
    <property type="term" value="P:sodium ion export across plasma membrane"/>
    <property type="evidence" value="ECO:0007669"/>
    <property type="project" value="InterPro"/>
</dbReference>
<reference evidence="7" key="1">
    <citation type="submission" date="2020-10" db="EMBL/GenBank/DDBJ databases">
        <authorList>
            <person name="Gilroy R."/>
        </authorList>
    </citation>
    <scope>NUCLEOTIDE SEQUENCE</scope>
    <source>
        <strain evidence="7">CHK180-2868</strain>
    </source>
</reference>
<accession>A0A9D1A3Y5</accession>
<comment type="caution">
    <text evidence="7">The sequence shown here is derived from an EMBL/GenBank/DDBJ whole genome shotgun (WGS) entry which is preliminary data.</text>
</comment>
<dbReference type="Pfam" id="PF04277">
    <property type="entry name" value="OAD_gamma"/>
    <property type="match status" value="1"/>
</dbReference>
<dbReference type="AlphaFoldDB" id="A0A9D1A3Y5"/>
<comment type="subcellular location">
    <subcellularLocation>
        <location evidence="1">Cell membrane</location>
    </subcellularLocation>
</comment>